<dbReference type="InterPro" id="IPR001881">
    <property type="entry name" value="EGF-like_Ca-bd_dom"/>
</dbReference>
<dbReference type="PROSITE" id="PS50853">
    <property type="entry name" value="FN3"/>
    <property type="match status" value="2"/>
</dbReference>
<dbReference type="FunFam" id="2.10.25.10:FF:000220">
    <property type="entry name" value="pikachurin isoform X3"/>
    <property type="match status" value="1"/>
</dbReference>
<dbReference type="Pfam" id="PF02210">
    <property type="entry name" value="Laminin_G_2"/>
    <property type="match status" value="2"/>
</dbReference>
<feature type="disulfide bond" evidence="4">
    <location>
        <begin position="287"/>
        <end position="304"/>
    </location>
</feature>
<keyword evidence="4" id="KW-0245">EGF-like domain</keyword>
<evidence type="ECO:0000259" key="8">
    <source>
        <dbReference type="PROSITE" id="PS50853"/>
    </source>
</evidence>
<dbReference type="GeneTree" id="ENSGT00940000158504"/>
<dbReference type="FunFam" id="2.60.120.200:FF:000032">
    <property type="entry name" value="pikachurin isoform X1"/>
    <property type="match status" value="1"/>
</dbReference>
<feature type="domain" description="Fibronectin type-III" evidence="8">
    <location>
        <begin position="101"/>
        <end position="197"/>
    </location>
</feature>
<dbReference type="PROSITE" id="PS50025">
    <property type="entry name" value="LAM_G_DOMAIN"/>
    <property type="match status" value="3"/>
</dbReference>
<dbReference type="InterPro" id="IPR013783">
    <property type="entry name" value="Ig-like_fold"/>
</dbReference>
<dbReference type="InterPro" id="IPR000742">
    <property type="entry name" value="EGF"/>
</dbReference>
<dbReference type="Pfam" id="PF00054">
    <property type="entry name" value="Laminin_G_1"/>
    <property type="match status" value="1"/>
</dbReference>
<evidence type="ECO:0000313" key="9">
    <source>
        <dbReference type="Ensembl" id="ENSCLMP00005000514.1"/>
    </source>
</evidence>
<dbReference type="Proteomes" id="UP000694565">
    <property type="component" value="Unplaced"/>
</dbReference>
<dbReference type="PANTHER" id="PTHR15036:SF88">
    <property type="entry name" value="PIKACHURIN"/>
    <property type="match status" value="1"/>
</dbReference>
<feature type="disulfide bond" evidence="5">
    <location>
        <begin position="914"/>
        <end position="941"/>
    </location>
</feature>
<dbReference type="InterPro" id="IPR036116">
    <property type="entry name" value="FN3_sf"/>
</dbReference>
<dbReference type="InterPro" id="IPR001791">
    <property type="entry name" value="Laminin_G"/>
</dbReference>
<dbReference type="Gene3D" id="2.60.40.10">
    <property type="entry name" value="Immunoglobulins"/>
    <property type="match status" value="2"/>
</dbReference>
<dbReference type="FunFam" id="2.60.120.200:FF:000363">
    <property type="entry name" value="Agrin, putative"/>
    <property type="match status" value="1"/>
</dbReference>
<dbReference type="FunFam" id="2.60.120.200:FF:000034">
    <property type="entry name" value="pikachurin isoform X1"/>
    <property type="match status" value="1"/>
</dbReference>
<feature type="domain" description="EGF-like" evidence="7">
    <location>
        <begin position="500"/>
        <end position="537"/>
    </location>
</feature>
<dbReference type="InterPro" id="IPR003961">
    <property type="entry name" value="FN3_dom"/>
</dbReference>
<dbReference type="InterPro" id="IPR056943">
    <property type="entry name" value="EGF_Pikachurin"/>
</dbReference>
<feature type="domain" description="Laminin G" evidence="6">
    <location>
        <begin position="321"/>
        <end position="499"/>
    </location>
</feature>
<dbReference type="CDD" id="cd00110">
    <property type="entry name" value="LamG"/>
    <property type="match status" value="3"/>
</dbReference>
<dbReference type="SMART" id="SM00060">
    <property type="entry name" value="FN3"/>
    <property type="match status" value="2"/>
</dbReference>
<dbReference type="SUPFAM" id="SSF49265">
    <property type="entry name" value="Fibronectin type III"/>
    <property type="match status" value="1"/>
</dbReference>
<evidence type="ECO:0000256" key="2">
    <source>
        <dbReference type="ARBA" id="ARBA00023157"/>
    </source>
</evidence>
<dbReference type="PROSITE" id="PS50026">
    <property type="entry name" value="EGF_3"/>
    <property type="match status" value="3"/>
</dbReference>
<dbReference type="CDD" id="cd00054">
    <property type="entry name" value="EGF_CA"/>
    <property type="match status" value="2"/>
</dbReference>
<feature type="domain" description="EGF-like" evidence="7">
    <location>
        <begin position="719"/>
        <end position="755"/>
    </location>
</feature>
<protein>
    <submittedName>
        <fullName evidence="9">EGF like, fibronectin type III and laminin G domains</fullName>
    </submittedName>
</protein>
<dbReference type="Pfam" id="PF00008">
    <property type="entry name" value="EGF"/>
    <property type="match status" value="1"/>
</dbReference>
<dbReference type="SUPFAM" id="SSF49899">
    <property type="entry name" value="Concanavalin A-like lectins/glucanases"/>
    <property type="match status" value="3"/>
</dbReference>
<dbReference type="PROSITE" id="PS00022">
    <property type="entry name" value="EGF_1"/>
    <property type="match status" value="3"/>
</dbReference>
<accession>A0A8C2WCY1</accession>
<feature type="disulfide bond" evidence="4">
    <location>
        <begin position="745"/>
        <end position="754"/>
    </location>
</feature>
<evidence type="ECO:0000256" key="1">
    <source>
        <dbReference type="ARBA" id="ARBA00004316"/>
    </source>
</evidence>
<reference evidence="9" key="2">
    <citation type="submission" date="2025-09" db="UniProtKB">
        <authorList>
            <consortium name="Ensembl"/>
        </authorList>
    </citation>
    <scope>IDENTIFICATION</scope>
</reference>
<organism evidence="9 10">
    <name type="scientific">Cyclopterus lumpus</name>
    <name type="common">Lumpsucker</name>
    <dbReference type="NCBI Taxonomy" id="8103"/>
    <lineage>
        <taxon>Eukaryota</taxon>
        <taxon>Metazoa</taxon>
        <taxon>Chordata</taxon>
        <taxon>Craniata</taxon>
        <taxon>Vertebrata</taxon>
        <taxon>Euteleostomi</taxon>
        <taxon>Actinopterygii</taxon>
        <taxon>Neopterygii</taxon>
        <taxon>Teleostei</taxon>
        <taxon>Neoteleostei</taxon>
        <taxon>Acanthomorphata</taxon>
        <taxon>Eupercaria</taxon>
        <taxon>Perciformes</taxon>
        <taxon>Cottioidei</taxon>
        <taxon>Cottales</taxon>
        <taxon>Cyclopteridae</taxon>
        <taxon>Cyclopterus</taxon>
    </lineage>
</organism>
<proteinExistence type="predicted"/>
<dbReference type="InterPro" id="IPR050372">
    <property type="entry name" value="Neurexin-related_CASP"/>
</dbReference>
<feature type="domain" description="Laminin G" evidence="6">
    <location>
        <begin position="544"/>
        <end position="723"/>
    </location>
</feature>
<feature type="domain" description="EGF-like" evidence="7">
    <location>
        <begin position="278"/>
        <end position="316"/>
    </location>
</feature>
<reference evidence="9" key="1">
    <citation type="submission" date="2025-08" db="UniProtKB">
        <authorList>
            <consortium name="Ensembl"/>
        </authorList>
    </citation>
    <scope>IDENTIFICATION</scope>
</reference>
<dbReference type="InterPro" id="IPR013320">
    <property type="entry name" value="ConA-like_dom_sf"/>
</dbReference>
<dbReference type="GO" id="GO:0005509">
    <property type="term" value="F:calcium ion binding"/>
    <property type="evidence" value="ECO:0007669"/>
    <property type="project" value="InterPro"/>
</dbReference>
<dbReference type="PANTHER" id="PTHR15036">
    <property type="entry name" value="PIKACHURIN-LIKE PROTEIN"/>
    <property type="match status" value="1"/>
</dbReference>
<feature type="disulfide bond" evidence="4">
    <location>
        <begin position="306"/>
        <end position="315"/>
    </location>
</feature>
<evidence type="ECO:0000256" key="3">
    <source>
        <dbReference type="ARBA" id="ARBA00023273"/>
    </source>
</evidence>
<name>A0A8C2WCY1_CYCLU</name>
<keyword evidence="2 4" id="KW-1015">Disulfide bond</keyword>
<feature type="disulfide bond" evidence="4">
    <location>
        <begin position="527"/>
        <end position="536"/>
    </location>
</feature>
<feature type="domain" description="Laminin G" evidence="6">
    <location>
        <begin position="762"/>
        <end position="941"/>
    </location>
</feature>
<dbReference type="SMART" id="SM00179">
    <property type="entry name" value="EGF_CA"/>
    <property type="match status" value="2"/>
</dbReference>
<dbReference type="Gene3D" id="2.10.25.10">
    <property type="entry name" value="Laminin"/>
    <property type="match status" value="2"/>
</dbReference>
<comment type="subcellular location">
    <subcellularLocation>
        <location evidence="1">Cell projection</location>
    </subcellularLocation>
</comment>
<keyword evidence="10" id="KW-1185">Reference proteome</keyword>
<sequence>PPYRLSPPLDIQLETVNCTAFSVRWKMPRRHVSTITGYKVATHWDLYTEIAIIYDVDIVNLRVNTKYRVTVGAYGWAGEGRPSMPRDIGTASHDMCMPPSPPTQPVVMAVSDTELALSWQQGESEGSAPIIYFVCLLFHRPEMDTEWTYIREPIETNSMVLKGLLPETEYQFVVRAANVHGVSPPSHINSPVRTLDVSSGDYGRYFTDSRIKDEDGFDIDDSDYDIFIEEVGSFCKNTDCALTKLIFLTLLIRLSVTLPTTTTTPTMSPWKGEVPRVYDLTCDDTVCPPDSFCLSDYDGGGSRCHCNLGRRGDTCSEVVPVNFPRFFGYSHMTFEPLKNSFQTFQISFEFKADSEDGLLLYCGENEHGRGDFTSLALVRGKLHYRFNCGTGAAQIVSESRVVVGQWHMVTVFRDGMSGWLRMDNDTPISGRSQGQYTKITFRSPLYVGGSPSAYWLVRATGTNRGFLGCIQSLTINNKATDIRPWPLGRALSGADIGECSDSVCDLVSCANDGVCFANRADGFICLCPLGFRGALCAETFSLSSPLFNETAFSYAVIPWPQSSQSYLSFMEFELTFRPLMPDGTLLYSDDAGSGDFLAINLVDGYVEFRFDCGSGGATIRSEEKIRLDTWHELRVSRTAKSGILQVDSQRPMEGIAEGAFTQINCSSPLYIGGVPEYDKTKRTAGVIKPFTGIIQKLILNDRTIPITTGSAGGVNVANSAHPCVESPCANGGTCRPKWDSYECDCPLGYDGRHCQKAVTESIEIPQFIGRSYLTYDNRDILKRASGSRTNLFMRFKSTAKDGLLLWRGDSPMRPNSDFLSMGLQEGALIFSYNLGSGTANIAVNGTFTDGKWHRVKAVRDGQSGKLTVDDYGAKTGRSPGKMRQLNINGPLYVGGMKEIALHTNRQYMGGLVGCVSHFTLSTDYHLALVEDAADGKNINTCSN</sequence>
<evidence type="ECO:0000256" key="5">
    <source>
        <dbReference type="PROSITE-ProRule" id="PRU00122"/>
    </source>
</evidence>
<dbReference type="SMART" id="SM00282">
    <property type="entry name" value="LamG"/>
    <property type="match status" value="3"/>
</dbReference>
<dbReference type="PROSITE" id="PS01186">
    <property type="entry name" value="EGF_2"/>
    <property type="match status" value="2"/>
</dbReference>
<feature type="domain" description="Fibronectin type-III" evidence="8">
    <location>
        <begin position="7"/>
        <end position="93"/>
    </location>
</feature>
<evidence type="ECO:0000256" key="4">
    <source>
        <dbReference type="PROSITE-ProRule" id="PRU00076"/>
    </source>
</evidence>
<keyword evidence="3" id="KW-0966">Cell projection</keyword>
<dbReference type="CDD" id="cd00063">
    <property type="entry name" value="FN3"/>
    <property type="match status" value="2"/>
</dbReference>
<evidence type="ECO:0000259" key="6">
    <source>
        <dbReference type="PROSITE" id="PS50025"/>
    </source>
</evidence>
<dbReference type="Pfam" id="PF00041">
    <property type="entry name" value="fn3"/>
    <property type="match status" value="2"/>
</dbReference>
<dbReference type="GO" id="GO:0042995">
    <property type="term" value="C:cell projection"/>
    <property type="evidence" value="ECO:0007669"/>
    <property type="project" value="UniProtKB-SubCell"/>
</dbReference>
<comment type="caution">
    <text evidence="4">Lacks conserved residue(s) required for the propagation of feature annotation.</text>
</comment>
<evidence type="ECO:0000259" key="7">
    <source>
        <dbReference type="PROSITE" id="PS50026"/>
    </source>
</evidence>
<dbReference type="Gene3D" id="2.60.120.200">
    <property type="match status" value="3"/>
</dbReference>
<dbReference type="SMART" id="SM00181">
    <property type="entry name" value="EGF"/>
    <property type="match status" value="3"/>
</dbReference>
<dbReference type="GO" id="GO:0005604">
    <property type="term" value="C:basement membrane"/>
    <property type="evidence" value="ECO:0007669"/>
    <property type="project" value="UniProtKB-ARBA"/>
</dbReference>
<dbReference type="Ensembl" id="ENSCLMT00005000536.1">
    <property type="protein sequence ID" value="ENSCLMP00005000514.1"/>
    <property type="gene ID" value="ENSCLMG00005000322.1"/>
</dbReference>
<evidence type="ECO:0000313" key="10">
    <source>
        <dbReference type="Proteomes" id="UP000694565"/>
    </source>
</evidence>
<dbReference type="Pfam" id="PF25016">
    <property type="entry name" value="EGF_Pikachurin"/>
    <property type="match status" value="1"/>
</dbReference>
<dbReference type="AlphaFoldDB" id="A0A8C2WCY1"/>